<organism evidence="2 3">
    <name type="scientific">Pleurodeles waltl</name>
    <name type="common">Iberian ribbed newt</name>
    <dbReference type="NCBI Taxonomy" id="8319"/>
    <lineage>
        <taxon>Eukaryota</taxon>
        <taxon>Metazoa</taxon>
        <taxon>Chordata</taxon>
        <taxon>Craniata</taxon>
        <taxon>Vertebrata</taxon>
        <taxon>Euteleostomi</taxon>
        <taxon>Amphibia</taxon>
        <taxon>Batrachia</taxon>
        <taxon>Caudata</taxon>
        <taxon>Salamandroidea</taxon>
        <taxon>Salamandridae</taxon>
        <taxon>Pleurodelinae</taxon>
        <taxon>Pleurodeles</taxon>
    </lineage>
</organism>
<dbReference type="AlphaFoldDB" id="A0AAV7W9R2"/>
<comment type="caution">
    <text evidence="2">The sequence shown here is derived from an EMBL/GenBank/DDBJ whole genome shotgun (WGS) entry which is preliminary data.</text>
</comment>
<evidence type="ECO:0000256" key="1">
    <source>
        <dbReference type="SAM" id="MobiDB-lite"/>
    </source>
</evidence>
<feature type="region of interest" description="Disordered" evidence="1">
    <location>
        <begin position="155"/>
        <end position="197"/>
    </location>
</feature>
<proteinExistence type="predicted"/>
<protein>
    <submittedName>
        <fullName evidence="2">Uncharacterized protein</fullName>
    </submittedName>
</protein>
<dbReference type="EMBL" id="JANPWB010000002">
    <property type="protein sequence ID" value="KAJ1208839.1"/>
    <property type="molecule type" value="Genomic_DNA"/>
</dbReference>
<evidence type="ECO:0000313" key="3">
    <source>
        <dbReference type="Proteomes" id="UP001066276"/>
    </source>
</evidence>
<feature type="compositionally biased region" description="Polar residues" evidence="1">
    <location>
        <begin position="155"/>
        <end position="168"/>
    </location>
</feature>
<keyword evidence="3" id="KW-1185">Reference proteome</keyword>
<feature type="region of interest" description="Disordered" evidence="1">
    <location>
        <begin position="231"/>
        <end position="252"/>
    </location>
</feature>
<gene>
    <name evidence="2" type="ORF">NDU88_004222</name>
</gene>
<dbReference type="Proteomes" id="UP001066276">
    <property type="component" value="Chromosome 1_2"/>
</dbReference>
<name>A0AAV7W9R2_PLEWA</name>
<reference evidence="2" key="1">
    <citation type="journal article" date="2022" name="bioRxiv">
        <title>Sequencing and chromosome-scale assembly of the giantPleurodeles waltlgenome.</title>
        <authorList>
            <person name="Brown T."/>
            <person name="Elewa A."/>
            <person name="Iarovenko S."/>
            <person name="Subramanian E."/>
            <person name="Araus A.J."/>
            <person name="Petzold A."/>
            <person name="Susuki M."/>
            <person name="Suzuki K.-i.T."/>
            <person name="Hayashi T."/>
            <person name="Toyoda A."/>
            <person name="Oliveira C."/>
            <person name="Osipova E."/>
            <person name="Leigh N.D."/>
            <person name="Simon A."/>
            <person name="Yun M.H."/>
        </authorList>
    </citation>
    <scope>NUCLEOTIDE SEQUENCE</scope>
    <source>
        <strain evidence="2">20211129_DDA</strain>
        <tissue evidence="2">Liver</tissue>
    </source>
</reference>
<evidence type="ECO:0000313" key="2">
    <source>
        <dbReference type="EMBL" id="KAJ1208839.1"/>
    </source>
</evidence>
<sequence length="252" mass="27084">MFPSASVATFRRRPGTKRYLLLDWPGEVANVSRVHRTRGLGSTTPPATVIHGLPAGSPGLRRSKHPLRLLSLSPAPSGSEGPPPSLRVTTQHPLLYVLTCGRPSQGHVTVHLPALSCSFQCPARTSPKGSSILRPWADRTRPTAQACDFQLLRSGTLQDASSPPQAARQSEVPWEEDTTPSREHKAGNGPPPPSSTYLQCRSTVLRGLGMPADAVPSSEVRESKRWLCHADTLGAPSRDEGGCQLPHAPQDQ</sequence>
<accession>A0AAV7W9R2</accession>